<sequence>MSDYTLRTPEQLPTLLQAFRKDAGLTQAQVASRLGVTQQTLSALERNAEAVSTGRLMRLLAILGVELVLRKDGQAPATSAGPSGLPSDQPW</sequence>
<dbReference type="InterPro" id="IPR010982">
    <property type="entry name" value="Lambda_DNA-bd_dom_sf"/>
</dbReference>
<feature type="domain" description="HTH cro/C1-type" evidence="1">
    <location>
        <begin position="16"/>
        <end position="70"/>
    </location>
</feature>
<dbReference type="InterPro" id="IPR001387">
    <property type="entry name" value="Cro/C1-type_HTH"/>
</dbReference>
<dbReference type="SMART" id="SM00530">
    <property type="entry name" value="HTH_XRE"/>
    <property type="match status" value="1"/>
</dbReference>
<protein>
    <submittedName>
        <fullName evidence="2">XRE family transcriptional regulator</fullName>
    </submittedName>
</protein>
<gene>
    <name evidence="2" type="ORF">BJN34_25980</name>
</gene>
<proteinExistence type="predicted"/>
<dbReference type="OrthoDB" id="5957901at2"/>
<reference evidence="3" key="1">
    <citation type="submission" date="2017-02" db="EMBL/GenBank/DDBJ databases">
        <title>Complete genome sequence of Cupriavidus necator strain NH9, a 3-chlorobenzoate degrader.</title>
        <authorList>
            <person name="Moriuchi R."/>
            <person name="Dohra H."/>
            <person name="Ogawa N."/>
        </authorList>
    </citation>
    <scope>NUCLEOTIDE SEQUENCE [LARGE SCALE GENOMIC DNA]</scope>
    <source>
        <strain evidence="3">NH9</strain>
    </source>
</reference>
<dbReference type="CDD" id="cd00093">
    <property type="entry name" value="HTH_XRE"/>
    <property type="match status" value="1"/>
</dbReference>
<dbReference type="Proteomes" id="UP000189627">
    <property type="component" value="Chromosome 2"/>
</dbReference>
<name>A0A1U9UXC3_CUPNE</name>
<dbReference type="AlphaFoldDB" id="A0A1U9UXC3"/>
<dbReference type="Gene3D" id="1.10.260.40">
    <property type="entry name" value="lambda repressor-like DNA-binding domains"/>
    <property type="match status" value="1"/>
</dbReference>
<dbReference type="EMBL" id="CP017758">
    <property type="protein sequence ID" value="AQV97313.1"/>
    <property type="molecule type" value="Genomic_DNA"/>
</dbReference>
<evidence type="ECO:0000259" key="1">
    <source>
        <dbReference type="PROSITE" id="PS50943"/>
    </source>
</evidence>
<dbReference type="GO" id="GO:0003677">
    <property type="term" value="F:DNA binding"/>
    <property type="evidence" value="ECO:0007669"/>
    <property type="project" value="InterPro"/>
</dbReference>
<accession>A0A1U9UXC3</accession>
<dbReference type="KEGG" id="cuh:BJN34_25980"/>
<dbReference type="RefSeq" id="WP_078199691.1">
    <property type="nucleotide sequence ID" value="NZ_CP017758.1"/>
</dbReference>
<evidence type="ECO:0000313" key="3">
    <source>
        <dbReference type="Proteomes" id="UP000189627"/>
    </source>
</evidence>
<dbReference type="SUPFAM" id="SSF47413">
    <property type="entry name" value="lambda repressor-like DNA-binding domains"/>
    <property type="match status" value="1"/>
</dbReference>
<organism evidence="2 3">
    <name type="scientific">Cupriavidus necator</name>
    <name type="common">Alcaligenes eutrophus</name>
    <name type="synonym">Ralstonia eutropha</name>
    <dbReference type="NCBI Taxonomy" id="106590"/>
    <lineage>
        <taxon>Bacteria</taxon>
        <taxon>Pseudomonadati</taxon>
        <taxon>Pseudomonadota</taxon>
        <taxon>Betaproteobacteria</taxon>
        <taxon>Burkholderiales</taxon>
        <taxon>Burkholderiaceae</taxon>
        <taxon>Cupriavidus</taxon>
    </lineage>
</organism>
<evidence type="ECO:0000313" key="2">
    <source>
        <dbReference type="EMBL" id="AQV97313.1"/>
    </source>
</evidence>
<dbReference type="Pfam" id="PF01381">
    <property type="entry name" value="HTH_3"/>
    <property type="match status" value="1"/>
</dbReference>
<dbReference type="PROSITE" id="PS50943">
    <property type="entry name" value="HTH_CROC1"/>
    <property type="match status" value="1"/>
</dbReference>